<dbReference type="InterPro" id="IPR051055">
    <property type="entry name" value="PIF1_helicase"/>
</dbReference>
<sequence>MQWQAFQIITSHFILKYVDKKQDADLVNQLTMLMTGPGATGKTHVVKAVQAVMHHYGCAHLIRFLAPTGSAAALIDGMTVHKGLGLKIKSLNKGKGTRQPGTSLEDYSVLISVQNHTQLREEWKNIEYLLIDEVSLLSLQLLVQIDHAL</sequence>
<accession>A0A9P7JTL9</accession>
<dbReference type="InterPro" id="IPR027417">
    <property type="entry name" value="P-loop_NTPase"/>
</dbReference>
<dbReference type="RefSeq" id="XP_041292703.1">
    <property type="nucleotide sequence ID" value="XM_041431373.1"/>
</dbReference>
<proteinExistence type="predicted"/>
<feature type="non-terminal residue" evidence="1">
    <location>
        <position position="149"/>
    </location>
</feature>
<reference evidence="1" key="1">
    <citation type="journal article" date="2020" name="New Phytol.">
        <title>Comparative genomics reveals dynamic genome evolution in host specialist ectomycorrhizal fungi.</title>
        <authorList>
            <person name="Lofgren L.A."/>
            <person name="Nguyen N.H."/>
            <person name="Vilgalys R."/>
            <person name="Ruytinx J."/>
            <person name="Liao H.L."/>
            <person name="Branco S."/>
            <person name="Kuo A."/>
            <person name="LaButti K."/>
            <person name="Lipzen A."/>
            <person name="Andreopoulos W."/>
            <person name="Pangilinan J."/>
            <person name="Riley R."/>
            <person name="Hundley H."/>
            <person name="Na H."/>
            <person name="Barry K."/>
            <person name="Grigoriev I.V."/>
            <person name="Stajich J.E."/>
            <person name="Kennedy P.G."/>
        </authorList>
    </citation>
    <scope>NUCLEOTIDE SEQUENCE</scope>
    <source>
        <strain evidence="1">FC423</strain>
    </source>
</reference>
<comment type="caution">
    <text evidence="1">The sequence shown here is derived from an EMBL/GenBank/DDBJ whole genome shotgun (WGS) entry which is preliminary data.</text>
</comment>
<protein>
    <recommendedName>
        <fullName evidence="3">ATP-dependent DNA helicase</fullName>
    </recommendedName>
</protein>
<dbReference type="EMBL" id="JABBWM010000028">
    <property type="protein sequence ID" value="KAG2108184.1"/>
    <property type="molecule type" value="Genomic_DNA"/>
</dbReference>
<dbReference type="Pfam" id="PF13245">
    <property type="entry name" value="AAA_19"/>
    <property type="match status" value="1"/>
</dbReference>
<evidence type="ECO:0008006" key="3">
    <source>
        <dbReference type="Google" id="ProtNLM"/>
    </source>
</evidence>
<dbReference type="Gene3D" id="3.40.50.300">
    <property type="entry name" value="P-loop containing nucleotide triphosphate hydrolases"/>
    <property type="match status" value="1"/>
</dbReference>
<evidence type="ECO:0000313" key="1">
    <source>
        <dbReference type="EMBL" id="KAG2108184.1"/>
    </source>
</evidence>
<keyword evidence="2" id="KW-1185">Reference proteome</keyword>
<evidence type="ECO:0000313" key="2">
    <source>
        <dbReference type="Proteomes" id="UP000823399"/>
    </source>
</evidence>
<organism evidence="1 2">
    <name type="scientific">Suillus discolor</name>
    <dbReference type="NCBI Taxonomy" id="1912936"/>
    <lineage>
        <taxon>Eukaryota</taxon>
        <taxon>Fungi</taxon>
        <taxon>Dikarya</taxon>
        <taxon>Basidiomycota</taxon>
        <taxon>Agaricomycotina</taxon>
        <taxon>Agaricomycetes</taxon>
        <taxon>Agaricomycetidae</taxon>
        <taxon>Boletales</taxon>
        <taxon>Suillineae</taxon>
        <taxon>Suillaceae</taxon>
        <taxon>Suillus</taxon>
    </lineage>
</organism>
<gene>
    <name evidence="1" type="ORF">F5147DRAFT_577074</name>
</gene>
<dbReference type="GeneID" id="64693632"/>
<dbReference type="SUPFAM" id="SSF52540">
    <property type="entry name" value="P-loop containing nucleoside triphosphate hydrolases"/>
    <property type="match status" value="1"/>
</dbReference>
<dbReference type="OrthoDB" id="432234at2759"/>
<dbReference type="AlphaFoldDB" id="A0A9P7JTL9"/>
<dbReference type="Proteomes" id="UP000823399">
    <property type="component" value="Unassembled WGS sequence"/>
</dbReference>
<dbReference type="PANTHER" id="PTHR47642">
    <property type="entry name" value="ATP-DEPENDENT DNA HELICASE"/>
    <property type="match status" value="1"/>
</dbReference>
<name>A0A9P7JTL9_9AGAM</name>